<dbReference type="GO" id="GO:0007165">
    <property type="term" value="P:signal transduction"/>
    <property type="evidence" value="ECO:0007669"/>
    <property type="project" value="InterPro"/>
</dbReference>
<keyword evidence="7" id="KW-0342">GTP-binding</keyword>
<evidence type="ECO:0000256" key="5">
    <source>
        <dbReference type="ARBA" id="ARBA00022741"/>
    </source>
</evidence>
<evidence type="ECO:0000256" key="4">
    <source>
        <dbReference type="ARBA" id="ARBA00022481"/>
    </source>
</evidence>
<evidence type="ECO:0000256" key="6">
    <source>
        <dbReference type="ARBA" id="ARBA00022801"/>
    </source>
</evidence>
<evidence type="ECO:0000313" key="11">
    <source>
        <dbReference type="EnsemblMetazoa" id="SMAR005560-PA"/>
    </source>
</evidence>
<keyword evidence="3" id="KW-1003">Cell membrane</keyword>
<keyword evidence="5" id="KW-0547">Nucleotide-binding</keyword>
<dbReference type="FunFam" id="3.40.50.300:FF:000343">
    <property type="entry name" value="Ras family gtpase"/>
    <property type="match status" value="1"/>
</dbReference>
<dbReference type="InterPro" id="IPR005225">
    <property type="entry name" value="Small_GTP-bd"/>
</dbReference>
<evidence type="ECO:0000256" key="3">
    <source>
        <dbReference type="ARBA" id="ARBA00022475"/>
    </source>
</evidence>
<dbReference type="GO" id="GO:0012505">
    <property type="term" value="C:endomembrane system"/>
    <property type="evidence" value="ECO:0007669"/>
    <property type="project" value="UniProtKB-SubCell"/>
</dbReference>
<dbReference type="eggNOG" id="KOG0395">
    <property type="taxonomic scope" value="Eukaryota"/>
</dbReference>
<organism evidence="11 12">
    <name type="scientific">Strigamia maritima</name>
    <name type="common">European centipede</name>
    <name type="synonym">Geophilus maritimus</name>
    <dbReference type="NCBI Taxonomy" id="126957"/>
    <lineage>
        <taxon>Eukaryota</taxon>
        <taxon>Metazoa</taxon>
        <taxon>Ecdysozoa</taxon>
        <taxon>Arthropoda</taxon>
        <taxon>Myriapoda</taxon>
        <taxon>Chilopoda</taxon>
        <taxon>Pleurostigmophora</taxon>
        <taxon>Geophilomorpha</taxon>
        <taxon>Linotaeniidae</taxon>
        <taxon>Strigamia</taxon>
    </lineage>
</organism>
<dbReference type="PANTHER" id="PTHR24070">
    <property type="entry name" value="RAS, DI-RAS, AND RHEB FAMILY MEMBERS OF SMALL GTPASE SUPERFAMILY"/>
    <property type="match status" value="1"/>
</dbReference>
<evidence type="ECO:0000256" key="2">
    <source>
        <dbReference type="ARBA" id="ARBA00011984"/>
    </source>
</evidence>
<evidence type="ECO:0000256" key="10">
    <source>
        <dbReference type="ARBA" id="ARBA00046278"/>
    </source>
</evidence>
<dbReference type="InterPro" id="IPR027417">
    <property type="entry name" value="P-loop_NTPase"/>
</dbReference>
<proteinExistence type="predicted"/>
<reference evidence="12" key="1">
    <citation type="submission" date="2011-05" db="EMBL/GenBank/DDBJ databases">
        <authorList>
            <person name="Richards S.R."/>
            <person name="Qu J."/>
            <person name="Jiang H."/>
            <person name="Jhangiani S.N."/>
            <person name="Agravi P."/>
            <person name="Goodspeed R."/>
            <person name="Gross S."/>
            <person name="Mandapat C."/>
            <person name="Jackson L."/>
            <person name="Mathew T."/>
            <person name="Pu L."/>
            <person name="Thornton R."/>
            <person name="Saada N."/>
            <person name="Wilczek-Boney K.B."/>
            <person name="Lee S."/>
            <person name="Kovar C."/>
            <person name="Wu Y."/>
            <person name="Scherer S.E."/>
            <person name="Worley K.C."/>
            <person name="Muzny D.M."/>
            <person name="Gibbs R."/>
        </authorList>
    </citation>
    <scope>NUCLEOTIDE SEQUENCE</scope>
    <source>
        <strain evidence="12">Brora</strain>
    </source>
</reference>
<dbReference type="STRING" id="126957.T1IWJ0"/>
<reference evidence="11" key="2">
    <citation type="submission" date="2015-02" db="UniProtKB">
        <authorList>
            <consortium name="EnsemblMetazoa"/>
        </authorList>
    </citation>
    <scope>IDENTIFICATION</scope>
</reference>
<evidence type="ECO:0000256" key="9">
    <source>
        <dbReference type="ARBA" id="ARBA00023288"/>
    </source>
</evidence>
<dbReference type="NCBIfam" id="TIGR00231">
    <property type="entry name" value="small_GTP"/>
    <property type="match status" value="1"/>
</dbReference>
<dbReference type="InterPro" id="IPR001806">
    <property type="entry name" value="Small_GTPase"/>
</dbReference>
<dbReference type="SMART" id="SM00173">
    <property type="entry name" value="RAS"/>
    <property type="match status" value="1"/>
</dbReference>
<keyword evidence="9" id="KW-0449">Lipoprotein</keyword>
<keyword evidence="8" id="KW-0472">Membrane</keyword>
<name>T1IWJ0_STRMM</name>
<dbReference type="Gene3D" id="3.40.50.300">
    <property type="entry name" value="P-loop containing nucleotide triphosphate hydrolases"/>
    <property type="match status" value="1"/>
</dbReference>
<dbReference type="SMART" id="SM00175">
    <property type="entry name" value="RAB"/>
    <property type="match status" value="1"/>
</dbReference>
<dbReference type="PhylomeDB" id="T1IWJ0"/>
<evidence type="ECO:0000256" key="1">
    <source>
        <dbReference type="ARBA" id="ARBA00004236"/>
    </source>
</evidence>
<accession>T1IWJ0</accession>
<dbReference type="PROSITE" id="PS51421">
    <property type="entry name" value="RAS"/>
    <property type="match status" value="1"/>
</dbReference>
<dbReference type="Pfam" id="PF00071">
    <property type="entry name" value="Ras"/>
    <property type="match status" value="1"/>
</dbReference>
<dbReference type="EnsemblMetazoa" id="SMAR005560-RA">
    <property type="protein sequence ID" value="SMAR005560-PA"/>
    <property type="gene ID" value="SMAR005560"/>
</dbReference>
<dbReference type="PROSITE" id="PS51420">
    <property type="entry name" value="RHO"/>
    <property type="match status" value="1"/>
</dbReference>
<sequence>SNDSTLVVQSTLITFELVALISLNFQKLFIYRGFSLFMATDESSSEMVQLETKSKQQTRSANNRVFKIVVLGDGGVGKSALTLQFVSHSFFENHDPTIEDSYQQQAVIDGQVALLDILDTAGQMEFTAMRDQYMRAGEGFIICYSITDRRSFEEALEYYKLVSKVRNCDHVPIVLVGNKYDLEQHRKVSTEEGQVLAHRYACPFFETSAALRLFVDDIFHALIREIREIRGCDKAISTRKKRVRMS</sequence>
<comment type="subcellular location">
    <subcellularLocation>
        <location evidence="1">Cell membrane</location>
    </subcellularLocation>
    <subcellularLocation>
        <location evidence="10">Endomembrane system</location>
        <topology evidence="10">Lipid-anchor</topology>
        <orientation evidence="10">Cytoplasmic side</orientation>
    </subcellularLocation>
</comment>
<dbReference type="HOGENOM" id="CLU_041217_9_8_1"/>
<dbReference type="SUPFAM" id="SSF52540">
    <property type="entry name" value="P-loop containing nucleoside triphosphate hydrolases"/>
    <property type="match status" value="1"/>
</dbReference>
<dbReference type="EMBL" id="JH431620">
    <property type="status" value="NOT_ANNOTATED_CDS"/>
    <property type="molecule type" value="Genomic_DNA"/>
</dbReference>
<dbReference type="InterPro" id="IPR020849">
    <property type="entry name" value="Small_GTPase_Ras-type"/>
</dbReference>
<evidence type="ECO:0000256" key="7">
    <source>
        <dbReference type="ARBA" id="ARBA00023134"/>
    </source>
</evidence>
<dbReference type="GO" id="GO:0005525">
    <property type="term" value="F:GTP binding"/>
    <property type="evidence" value="ECO:0007669"/>
    <property type="project" value="UniProtKB-KW"/>
</dbReference>
<evidence type="ECO:0000313" key="12">
    <source>
        <dbReference type="Proteomes" id="UP000014500"/>
    </source>
</evidence>
<keyword evidence="12" id="KW-1185">Reference proteome</keyword>
<dbReference type="EC" id="3.6.5.2" evidence="2"/>
<keyword evidence="6" id="KW-0378">Hydrolase</keyword>
<dbReference type="GO" id="GO:0005886">
    <property type="term" value="C:plasma membrane"/>
    <property type="evidence" value="ECO:0007669"/>
    <property type="project" value="UniProtKB-SubCell"/>
</dbReference>
<dbReference type="Proteomes" id="UP000014500">
    <property type="component" value="Unassembled WGS sequence"/>
</dbReference>
<protein>
    <recommendedName>
        <fullName evidence="2">small monomeric GTPase</fullName>
        <ecNumber evidence="2">3.6.5.2</ecNumber>
    </recommendedName>
</protein>
<dbReference type="SMART" id="SM00174">
    <property type="entry name" value="RHO"/>
    <property type="match status" value="1"/>
</dbReference>
<evidence type="ECO:0000256" key="8">
    <source>
        <dbReference type="ARBA" id="ARBA00023136"/>
    </source>
</evidence>
<dbReference type="GO" id="GO:0003925">
    <property type="term" value="F:G protein activity"/>
    <property type="evidence" value="ECO:0007669"/>
    <property type="project" value="UniProtKB-EC"/>
</dbReference>
<keyword evidence="4" id="KW-0488">Methylation</keyword>
<dbReference type="PROSITE" id="PS51419">
    <property type="entry name" value="RAB"/>
    <property type="match status" value="1"/>
</dbReference>
<dbReference type="PRINTS" id="PR00449">
    <property type="entry name" value="RASTRNSFRMNG"/>
</dbReference>
<dbReference type="AlphaFoldDB" id="T1IWJ0"/>
<dbReference type="OMA" id="FRRKQRH"/>